<dbReference type="EMBL" id="QQAZ01000008">
    <property type="protein sequence ID" value="RDI48224.1"/>
    <property type="molecule type" value="Genomic_DNA"/>
</dbReference>
<evidence type="ECO:0000256" key="2">
    <source>
        <dbReference type="SAM" id="SignalP"/>
    </source>
</evidence>
<name>A0A370GZX9_9NOCA</name>
<feature type="region of interest" description="Disordered" evidence="1">
    <location>
        <begin position="50"/>
        <end position="92"/>
    </location>
</feature>
<feature type="compositionally biased region" description="Pro residues" evidence="1">
    <location>
        <begin position="149"/>
        <end position="163"/>
    </location>
</feature>
<evidence type="ECO:0008006" key="5">
    <source>
        <dbReference type="Google" id="ProtNLM"/>
    </source>
</evidence>
<feature type="signal peptide" evidence="2">
    <location>
        <begin position="1"/>
        <end position="27"/>
    </location>
</feature>
<sequence>MGRRRLHAGVTLTGFVIAAALSTACLAAAALSLMSNDDDATPVQPRAAQVGTTTAAPVSASAAPPVPIAAPPSEPVPESAAETAVNKDASERKDPAAVAIELNIGDCVELGGAAPTKATCSTGGSGYKVTSKAPPSGRCPVDADRSFSMPPPPAPPGQPPAPEQGPLCLDINWVVGNCMDMATDTPKPADCTRPPGKAVRVTEIKQGTTNVNECSAGDRGFVYNQRRFVVCVASL</sequence>
<dbReference type="OrthoDB" id="3701210at2"/>
<evidence type="ECO:0000313" key="3">
    <source>
        <dbReference type="EMBL" id="RDI48224.1"/>
    </source>
</evidence>
<feature type="compositionally biased region" description="Pro residues" evidence="1">
    <location>
        <begin position="64"/>
        <end position="75"/>
    </location>
</feature>
<dbReference type="AlphaFoldDB" id="A0A370GZX9"/>
<keyword evidence="4" id="KW-1185">Reference proteome</keyword>
<proteinExistence type="predicted"/>
<reference evidence="3 4" key="1">
    <citation type="submission" date="2018-07" db="EMBL/GenBank/DDBJ databases">
        <title>Genomic Encyclopedia of Type Strains, Phase IV (KMG-IV): sequencing the most valuable type-strain genomes for metagenomic binning, comparative biology and taxonomic classification.</title>
        <authorList>
            <person name="Goeker M."/>
        </authorList>
    </citation>
    <scope>NUCLEOTIDE SEQUENCE [LARGE SCALE GENOMIC DNA]</scope>
    <source>
        <strain evidence="3 4">DSM 44952</strain>
    </source>
</reference>
<keyword evidence="2" id="KW-0732">Signal</keyword>
<dbReference type="PROSITE" id="PS51257">
    <property type="entry name" value="PROKAR_LIPOPROTEIN"/>
    <property type="match status" value="1"/>
</dbReference>
<feature type="chain" id="PRO_5039607929" description="Subtilisin inhibitor-like" evidence="2">
    <location>
        <begin position="28"/>
        <end position="235"/>
    </location>
</feature>
<accession>A0A370GZX9</accession>
<dbReference type="STRING" id="1210089.GCA_001613165_05877"/>
<feature type="compositionally biased region" description="Low complexity" evidence="1">
    <location>
        <begin position="52"/>
        <end position="63"/>
    </location>
</feature>
<evidence type="ECO:0000313" key="4">
    <source>
        <dbReference type="Proteomes" id="UP000255355"/>
    </source>
</evidence>
<dbReference type="Proteomes" id="UP000255355">
    <property type="component" value="Unassembled WGS sequence"/>
</dbReference>
<organism evidence="3 4">
    <name type="scientific">Nocardia mexicana</name>
    <dbReference type="NCBI Taxonomy" id="279262"/>
    <lineage>
        <taxon>Bacteria</taxon>
        <taxon>Bacillati</taxon>
        <taxon>Actinomycetota</taxon>
        <taxon>Actinomycetes</taxon>
        <taxon>Mycobacteriales</taxon>
        <taxon>Nocardiaceae</taxon>
        <taxon>Nocardia</taxon>
    </lineage>
</organism>
<evidence type="ECO:0000256" key="1">
    <source>
        <dbReference type="SAM" id="MobiDB-lite"/>
    </source>
</evidence>
<gene>
    <name evidence="3" type="ORF">DFR68_10853</name>
</gene>
<protein>
    <recommendedName>
        <fullName evidence="5">Subtilisin inhibitor-like</fullName>
    </recommendedName>
</protein>
<comment type="caution">
    <text evidence="3">The sequence shown here is derived from an EMBL/GenBank/DDBJ whole genome shotgun (WGS) entry which is preliminary data.</text>
</comment>
<feature type="region of interest" description="Disordered" evidence="1">
    <location>
        <begin position="120"/>
        <end position="165"/>
    </location>
</feature>
<dbReference type="RefSeq" id="WP_068026798.1">
    <property type="nucleotide sequence ID" value="NZ_QQAZ01000008.1"/>
</dbReference>